<dbReference type="EC" id="2.7.11.17" evidence="2"/>
<evidence type="ECO:0000256" key="10">
    <source>
        <dbReference type="ARBA" id="ARBA00047592"/>
    </source>
</evidence>
<keyword evidence="6" id="KW-0418">Kinase</keyword>
<dbReference type="Gene3D" id="1.10.510.10">
    <property type="entry name" value="Transferase(Phosphotransferase) domain 1"/>
    <property type="match status" value="1"/>
</dbReference>
<reference evidence="13" key="1">
    <citation type="submission" date="2025-08" db="UniProtKB">
        <authorList>
            <consortium name="Ensembl"/>
        </authorList>
    </citation>
    <scope>IDENTIFICATION</scope>
</reference>
<dbReference type="Gene3D" id="6.10.140.620">
    <property type="match status" value="1"/>
</dbReference>
<evidence type="ECO:0000259" key="12">
    <source>
        <dbReference type="PROSITE" id="PS50011"/>
    </source>
</evidence>
<dbReference type="PROSITE" id="PS00108">
    <property type="entry name" value="PROTEIN_KINASE_ST"/>
    <property type="match status" value="1"/>
</dbReference>
<dbReference type="InterPro" id="IPR000719">
    <property type="entry name" value="Prot_kinase_dom"/>
</dbReference>
<evidence type="ECO:0000256" key="6">
    <source>
        <dbReference type="ARBA" id="ARBA00022777"/>
    </source>
</evidence>
<dbReference type="FunFam" id="1.10.510.10:FF:000001">
    <property type="entry name" value="Calcium/calmodulin-dependent protein kinase type II subunit delta"/>
    <property type="match status" value="1"/>
</dbReference>
<evidence type="ECO:0000256" key="4">
    <source>
        <dbReference type="ARBA" id="ARBA00022553"/>
    </source>
</evidence>
<organism evidence="13 14">
    <name type="scientific">Leptobrachium leishanense</name>
    <name type="common">Leishan spiny toad</name>
    <dbReference type="NCBI Taxonomy" id="445787"/>
    <lineage>
        <taxon>Eukaryota</taxon>
        <taxon>Metazoa</taxon>
        <taxon>Chordata</taxon>
        <taxon>Craniata</taxon>
        <taxon>Vertebrata</taxon>
        <taxon>Euteleostomi</taxon>
        <taxon>Amphibia</taxon>
        <taxon>Batrachia</taxon>
        <taxon>Anura</taxon>
        <taxon>Pelobatoidea</taxon>
        <taxon>Megophryidae</taxon>
        <taxon>Leptobrachium</taxon>
    </lineage>
</organism>
<feature type="domain" description="Protein kinase" evidence="12">
    <location>
        <begin position="1"/>
        <end position="261"/>
    </location>
</feature>
<evidence type="ECO:0000256" key="7">
    <source>
        <dbReference type="ARBA" id="ARBA00022860"/>
    </source>
</evidence>
<evidence type="ECO:0000256" key="2">
    <source>
        <dbReference type="ARBA" id="ARBA00012434"/>
    </source>
</evidence>
<keyword evidence="5" id="KW-0808">Transferase</keyword>
<dbReference type="AlphaFoldDB" id="A0A8C5LQH9"/>
<dbReference type="GeneTree" id="ENSGT00940000159769"/>
<dbReference type="Gene3D" id="3.10.450.50">
    <property type="match status" value="1"/>
</dbReference>
<evidence type="ECO:0000256" key="11">
    <source>
        <dbReference type="ARBA" id="ARBA00048312"/>
    </source>
</evidence>
<dbReference type="SUPFAM" id="SSF54427">
    <property type="entry name" value="NTF2-like"/>
    <property type="match status" value="1"/>
</dbReference>
<evidence type="ECO:0000256" key="9">
    <source>
        <dbReference type="ARBA" id="ARBA00047430"/>
    </source>
</evidence>
<evidence type="ECO:0000256" key="8">
    <source>
        <dbReference type="ARBA" id="ARBA00047307"/>
    </source>
</evidence>
<dbReference type="GO" id="GO:0005524">
    <property type="term" value="F:ATP binding"/>
    <property type="evidence" value="ECO:0007669"/>
    <property type="project" value="InterPro"/>
</dbReference>
<keyword evidence="4" id="KW-0597">Phosphoprotein</keyword>
<evidence type="ECO:0000256" key="3">
    <source>
        <dbReference type="ARBA" id="ARBA00022527"/>
    </source>
</evidence>
<dbReference type="InterPro" id="IPR032710">
    <property type="entry name" value="NTF2-like_dom_sf"/>
</dbReference>
<comment type="catalytic activity">
    <reaction evidence="8">
        <text>L-threonyl-[protein] + ATP = O-phospho-L-threonyl-[protein] + ADP + H(+)</text>
        <dbReference type="Rhea" id="RHEA:46608"/>
        <dbReference type="Rhea" id="RHEA-COMP:11060"/>
        <dbReference type="Rhea" id="RHEA-COMP:11605"/>
        <dbReference type="ChEBI" id="CHEBI:15378"/>
        <dbReference type="ChEBI" id="CHEBI:30013"/>
        <dbReference type="ChEBI" id="CHEBI:30616"/>
        <dbReference type="ChEBI" id="CHEBI:61977"/>
        <dbReference type="ChEBI" id="CHEBI:456216"/>
        <dbReference type="EC" id="2.7.11.17"/>
    </reaction>
</comment>
<dbReference type="InterPro" id="IPR008271">
    <property type="entry name" value="Ser/Thr_kinase_AS"/>
</dbReference>
<dbReference type="FunFam" id="3.10.450.50:FF:000001">
    <property type="entry name" value="calcium/calmodulin-dependent protein kinase type II subunit gamma isoform X1"/>
    <property type="match status" value="1"/>
</dbReference>
<dbReference type="Pfam" id="PF08332">
    <property type="entry name" value="CaMKII_AD"/>
    <property type="match status" value="1"/>
</dbReference>
<keyword evidence="3" id="KW-0723">Serine/threonine-protein kinase</keyword>
<dbReference type="GO" id="GO:0004683">
    <property type="term" value="F:calcium/calmodulin-dependent protein kinase activity"/>
    <property type="evidence" value="ECO:0007669"/>
    <property type="project" value="UniProtKB-EC"/>
</dbReference>
<dbReference type="Ensembl" id="ENSLLET00000003818.1">
    <property type="protein sequence ID" value="ENSLLEP00000003645.1"/>
    <property type="gene ID" value="ENSLLEG00000002003.1"/>
</dbReference>
<accession>A0A8C5LQH9</accession>
<dbReference type="GO" id="GO:0004707">
    <property type="term" value="F:MAP kinase activity"/>
    <property type="evidence" value="ECO:0007669"/>
    <property type="project" value="UniProtKB-EC"/>
</dbReference>
<dbReference type="PROSITE" id="PS01351">
    <property type="entry name" value="MAPK"/>
    <property type="match status" value="1"/>
</dbReference>
<evidence type="ECO:0000256" key="5">
    <source>
        <dbReference type="ARBA" id="ARBA00022679"/>
    </source>
</evidence>
<dbReference type="PANTHER" id="PTHR24347">
    <property type="entry name" value="SERINE/THREONINE-PROTEIN KINASE"/>
    <property type="match status" value="1"/>
</dbReference>
<dbReference type="OrthoDB" id="336747at2759"/>
<dbReference type="InterPro" id="IPR013543">
    <property type="entry name" value="Ca/CaM-dep_prot_kinase-assoc"/>
</dbReference>
<dbReference type="PROSITE" id="PS50011">
    <property type="entry name" value="PROTEIN_KINASE_DOM"/>
    <property type="match status" value="1"/>
</dbReference>
<dbReference type="InterPro" id="IPR011009">
    <property type="entry name" value="Kinase-like_dom_sf"/>
</dbReference>
<protein>
    <recommendedName>
        <fullName evidence="2">calcium/calmodulin-dependent protein kinase</fullName>
        <ecNumber evidence="2">2.7.11.17</ecNumber>
    </recommendedName>
</protein>
<name>A0A8C5LQH9_9ANUR</name>
<dbReference type="Pfam" id="PF00069">
    <property type="entry name" value="Pkinase"/>
    <property type="match status" value="1"/>
</dbReference>
<proteinExistence type="inferred from homology"/>
<comment type="catalytic activity">
    <reaction evidence="9">
        <text>L-seryl-[protein] + ATP = O-phospho-L-seryl-[protein] + ADP + H(+)</text>
        <dbReference type="Rhea" id="RHEA:17989"/>
        <dbReference type="Rhea" id="RHEA-COMP:9863"/>
        <dbReference type="Rhea" id="RHEA-COMP:11604"/>
        <dbReference type="ChEBI" id="CHEBI:15378"/>
        <dbReference type="ChEBI" id="CHEBI:29999"/>
        <dbReference type="ChEBI" id="CHEBI:30616"/>
        <dbReference type="ChEBI" id="CHEBI:83421"/>
        <dbReference type="ChEBI" id="CHEBI:456216"/>
        <dbReference type="EC" id="2.7.11.17"/>
    </reaction>
</comment>
<dbReference type="Proteomes" id="UP000694569">
    <property type="component" value="Unplaced"/>
</dbReference>
<reference evidence="13" key="2">
    <citation type="submission" date="2025-09" db="UniProtKB">
        <authorList>
            <consortium name="Ensembl"/>
        </authorList>
    </citation>
    <scope>IDENTIFICATION</scope>
</reference>
<evidence type="ECO:0000313" key="13">
    <source>
        <dbReference type="Ensembl" id="ENSLLEP00000003645.1"/>
    </source>
</evidence>
<dbReference type="SUPFAM" id="SSF56112">
    <property type="entry name" value="Protein kinase-like (PK-like)"/>
    <property type="match status" value="1"/>
</dbReference>
<evidence type="ECO:0000256" key="1">
    <source>
        <dbReference type="ARBA" id="ARBA00005354"/>
    </source>
</evidence>
<dbReference type="CDD" id="cd14086">
    <property type="entry name" value="STKc_CaMKII"/>
    <property type="match status" value="1"/>
</dbReference>
<keyword evidence="7" id="KW-0112">Calmodulin-binding</keyword>
<evidence type="ECO:0000313" key="14">
    <source>
        <dbReference type="Proteomes" id="UP000694569"/>
    </source>
</evidence>
<dbReference type="GO" id="GO:0005516">
    <property type="term" value="F:calmodulin binding"/>
    <property type="evidence" value="ECO:0007669"/>
    <property type="project" value="UniProtKB-KW"/>
</dbReference>
<comment type="catalytic activity">
    <reaction evidence="10">
        <text>L-threonyl-[protein] + ATP = O-phospho-L-threonyl-[protein] + ADP + H(+)</text>
        <dbReference type="Rhea" id="RHEA:46608"/>
        <dbReference type="Rhea" id="RHEA-COMP:11060"/>
        <dbReference type="Rhea" id="RHEA-COMP:11605"/>
        <dbReference type="ChEBI" id="CHEBI:15378"/>
        <dbReference type="ChEBI" id="CHEBI:30013"/>
        <dbReference type="ChEBI" id="CHEBI:30616"/>
        <dbReference type="ChEBI" id="CHEBI:61977"/>
        <dbReference type="ChEBI" id="CHEBI:456216"/>
        <dbReference type="EC" id="2.7.11.24"/>
    </reaction>
</comment>
<dbReference type="Gene3D" id="3.30.200.20">
    <property type="entry name" value="Phosphorylase Kinase, domain 1"/>
    <property type="match status" value="1"/>
</dbReference>
<comment type="catalytic activity">
    <reaction evidence="11">
        <text>L-seryl-[protein] + ATP = O-phospho-L-seryl-[protein] + ADP + H(+)</text>
        <dbReference type="Rhea" id="RHEA:17989"/>
        <dbReference type="Rhea" id="RHEA-COMP:9863"/>
        <dbReference type="Rhea" id="RHEA-COMP:11604"/>
        <dbReference type="ChEBI" id="CHEBI:15378"/>
        <dbReference type="ChEBI" id="CHEBI:29999"/>
        <dbReference type="ChEBI" id="CHEBI:30616"/>
        <dbReference type="ChEBI" id="CHEBI:83421"/>
        <dbReference type="ChEBI" id="CHEBI:456216"/>
        <dbReference type="EC" id="2.7.11.24"/>
    </reaction>
</comment>
<comment type="similarity">
    <text evidence="1">Belongs to the protein kinase superfamily. CAMK Ser/Thr protein kinase family. CaMK subfamily.</text>
</comment>
<dbReference type="SMART" id="SM00220">
    <property type="entry name" value="S_TKc"/>
    <property type="match status" value="1"/>
</dbReference>
<keyword evidence="14" id="KW-1185">Reference proteome</keyword>
<sequence length="491" mass="55916">LSKTACYRHWSQRGVPCAKGIVDVYEHCFMVSNNLCFFFLFLDHQKLEREARICRLLKHPNIVRLHDSISEEGYHYLVFDLVTGGELFEDIVAREYYSEADASHCIQQILESVNHCHLNGIVHRDLKPENLLLASKSKGAAVKLADFGLAIEVQGDQQAWFGFAGTPGYLSPEVLRKDPYGKPVDMWACGVILYILLVGYPPFWDEDQHRLYQQIKAGAYDFPSPEWDTVTPEAKDLINKMLTINPAKRITAAEALKHPWICQRSTVASMMHRQETVDCLKKFNARRKLKVSIIGVLISLALYTVPHSCATVLTNRYCLSLYLVLTQEPQTTVIHNPADGNKVFGKNQLHLALQSTSRKQEIIKVTEQLIEAINNGEFEAYTKICDPGLTSFEPEALGNLVEGMDFHRFYFENALSKSNKPIHTIILNPHVHLIGEDAACIAYIRLTQYMDSSGMPKTMQSEETRVWHRRDGKWQNVHFHRSGSPTIPKYV</sequence>
<dbReference type="InterPro" id="IPR003527">
    <property type="entry name" value="MAP_kinase_CS"/>
</dbReference>